<reference evidence="1 2" key="1">
    <citation type="submission" date="2019-03" db="EMBL/GenBank/DDBJ databases">
        <authorList>
            <consortium name="Pathogen Informatics"/>
        </authorList>
    </citation>
    <scope>NUCLEOTIDE SEQUENCE [LARGE SCALE GENOMIC DNA]</scope>
    <source>
        <strain evidence="1 2">NCTC12993</strain>
    </source>
</reference>
<accession>A0A485BUQ7</accession>
<proteinExistence type="predicted"/>
<evidence type="ECO:0000313" key="2">
    <source>
        <dbReference type="Proteomes" id="UP000401081"/>
    </source>
</evidence>
<protein>
    <submittedName>
        <fullName evidence="1">Bifunctional PTS system maltose and glucose-specific transporter subunits IICB</fullName>
    </submittedName>
</protein>
<organism evidence="1 2">
    <name type="scientific">Kluyvera cryocrescens</name>
    <name type="common">Kluyvera citrophila</name>
    <dbReference type="NCBI Taxonomy" id="580"/>
    <lineage>
        <taxon>Bacteria</taxon>
        <taxon>Pseudomonadati</taxon>
        <taxon>Pseudomonadota</taxon>
        <taxon>Gammaproteobacteria</taxon>
        <taxon>Enterobacterales</taxon>
        <taxon>Enterobacteriaceae</taxon>
        <taxon>Kluyvera</taxon>
    </lineage>
</organism>
<gene>
    <name evidence="1" type="ORF">NCTC12993_05370</name>
</gene>
<dbReference type="EMBL" id="CAADJD010000023">
    <property type="protein sequence ID" value="VFS76193.1"/>
    <property type="molecule type" value="Genomic_DNA"/>
</dbReference>
<dbReference type="AlphaFoldDB" id="A0A485BUQ7"/>
<sequence length="75" mass="7677">MARSDKGTAGLAAVLCYIVMNKAINASLLLSGTLATDNLAAVGQASVMGVTTLQTGVMGWDNERPSGLLGPEKVR</sequence>
<name>A0A485BUQ7_KLUCR</name>
<dbReference type="Proteomes" id="UP000401081">
    <property type="component" value="Unassembled WGS sequence"/>
</dbReference>
<evidence type="ECO:0000313" key="1">
    <source>
        <dbReference type="EMBL" id="VFS76193.1"/>
    </source>
</evidence>
<keyword evidence="2" id="KW-1185">Reference proteome</keyword>